<dbReference type="RefSeq" id="WP_205694817.1">
    <property type="nucleotide sequence ID" value="NZ_CP034669.1"/>
</dbReference>
<dbReference type="Proteomes" id="UP000288758">
    <property type="component" value="Chromosome"/>
</dbReference>
<evidence type="ECO:0000313" key="2">
    <source>
        <dbReference type="Proteomes" id="UP000288758"/>
    </source>
</evidence>
<dbReference type="AlphaFoldDB" id="A0A410RSL8"/>
<evidence type="ECO:0000313" key="1">
    <source>
        <dbReference type="EMBL" id="QAT84887.1"/>
    </source>
</evidence>
<organism evidence="1 2">
    <name type="scientific">Corallococcus coralloides</name>
    <name type="common">Myxococcus coralloides</name>
    <dbReference type="NCBI Taxonomy" id="184914"/>
    <lineage>
        <taxon>Bacteria</taxon>
        <taxon>Pseudomonadati</taxon>
        <taxon>Myxococcota</taxon>
        <taxon>Myxococcia</taxon>
        <taxon>Myxococcales</taxon>
        <taxon>Cystobacterineae</taxon>
        <taxon>Myxococcaceae</taxon>
        <taxon>Corallococcus</taxon>
    </lineage>
</organism>
<gene>
    <name evidence="1" type="ORF">EJ065_3324</name>
</gene>
<accession>A0A410RSL8</accession>
<proteinExistence type="predicted"/>
<name>A0A410RSL8_CORCK</name>
<reference evidence="1 2" key="1">
    <citation type="submission" date="2018-12" db="EMBL/GenBank/DDBJ databases">
        <title>Complete Genome Sequence of the Corallopyronin A producing Myxobacterium Corallococcus coralloides B035.</title>
        <authorList>
            <person name="Bouhired S.M."/>
            <person name="Rupp O."/>
            <person name="Blom J."/>
            <person name="Schaeberle T.F."/>
            <person name="Kehraus S."/>
            <person name="Schiefer A."/>
            <person name="Pfarr K."/>
            <person name="Goesmann A."/>
            <person name="Hoerauf A."/>
            <person name="Koenig G.M."/>
        </authorList>
    </citation>
    <scope>NUCLEOTIDE SEQUENCE [LARGE SCALE GENOMIC DNA]</scope>
    <source>
        <strain evidence="1 2">B035</strain>
    </source>
</reference>
<sequence>MNGYKVGWDINAIAPVTGLGVPAFNDGSPAWHTGDFSNGLGVMINGVQHVIVVAKAYRFDRAKSEYSIKLEYVFYDVFGLDADDLQEYGADGGFDSDASQGITAWWQLQFQHGYVPLITRIAFEREFRVPVPPVGAARQ</sequence>
<protein>
    <submittedName>
        <fullName evidence="1">Uncharacterized protein</fullName>
    </submittedName>
</protein>
<dbReference type="EMBL" id="CP034669">
    <property type="protein sequence ID" value="QAT84887.1"/>
    <property type="molecule type" value="Genomic_DNA"/>
</dbReference>